<evidence type="ECO:0000313" key="7">
    <source>
        <dbReference type="EMBL" id="EAY15908.1"/>
    </source>
</evidence>
<dbReference type="CDD" id="cd00167">
    <property type="entry name" value="SANT"/>
    <property type="match status" value="2"/>
</dbReference>
<organism evidence="7 8">
    <name type="scientific">Trichomonas vaginalis (strain ATCC PRA-98 / G3)</name>
    <dbReference type="NCBI Taxonomy" id="412133"/>
    <lineage>
        <taxon>Eukaryota</taxon>
        <taxon>Metamonada</taxon>
        <taxon>Parabasalia</taxon>
        <taxon>Trichomonadida</taxon>
        <taxon>Trichomonadidae</taxon>
        <taxon>Trichomonas</taxon>
    </lineage>
</organism>
<sequence>MSKMQEIKRIVRNKFTKEEDDKLKSLVNSMQRDRKAIDWHIIAKLMVTKNPRQCKDRWFYYLDSNVNLGPFTPEENYKILWSVHQYGKKWTAISQLFPHRTDVSIKAQYKKLLRRNATFENVFQLNTSQIIKAEKSEDREKSQIIQAEIDSSFFELDEMESQFD</sequence>
<proteinExistence type="predicted"/>
<evidence type="ECO:0000256" key="4">
    <source>
        <dbReference type="ARBA" id="ARBA00023242"/>
    </source>
</evidence>
<feature type="domain" description="Myb-like" evidence="5">
    <location>
        <begin position="63"/>
        <end position="113"/>
    </location>
</feature>
<dbReference type="STRING" id="5722.A2DUL7"/>
<dbReference type="SMART" id="SM00717">
    <property type="entry name" value="SANT"/>
    <property type="match status" value="2"/>
</dbReference>
<feature type="domain" description="HTH myb-type" evidence="6">
    <location>
        <begin position="7"/>
        <end position="66"/>
    </location>
</feature>
<feature type="domain" description="Myb-like" evidence="5">
    <location>
        <begin position="12"/>
        <end position="62"/>
    </location>
</feature>
<dbReference type="PROSITE" id="PS51294">
    <property type="entry name" value="HTH_MYB"/>
    <property type="match status" value="2"/>
</dbReference>
<keyword evidence="4" id="KW-0539">Nucleus</keyword>
<dbReference type="GO" id="GO:0000981">
    <property type="term" value="F:DNA-binding transcription factor activity, RNA polymerase II-specific"/>
    <property type="evidence" value="ECO:0000318"/>
    <property type="project" value="GO_Central"/>
</dbReference>
<dbReference type="VEuPathDB" id="TrichDB:TVAGG3_0662900"/>
<evidence type="ECO:0000259" key="5">
    <source>
        <dbReference type="PROSITE" id="PS50090"/>
    </source>
</evidence>
<dbReference type="RefSeq" id="XP_001328131.1">
    <property type="nucleotide sequence ID" value="XM_001328096.1"/>
</dbReference>
<keyword evidence="1" id="KW-0805">Transcription regulation</keyword>
<dbReference type="AlphaFoldDB" id="A2DUL7"/>
<dbReference type="GO" id="GO:0005634">
    <property type="term" value="C:nucleus"/>
    <property type="evidence" value="ECO:0000318"/>
    <property type="project" value="GO_Central"/>
</dbReference>
<dbReference type="KEGG" id="tva:4773915"/>
<feature type="domain" description="HTH myb-type" evidence="6">
    <location>
        <begin position="69"/>
        <end position="117"/>
    </location>
</feature>
<evidence type="ECO:0000256" key="3">
    <source>
        <dbReference type="ARBA" id="ARBA00023163"/>
    </source>
</evidence>
<dbReference type="SUPFAM" id="SSF46689">
    <property type="entry name" value="Homeodomain-like"/>
    <property type="match status" value="1"/>
</dbReference>
<accession>A2DUL7</accession>
<dbReference type="Pfam" id="PF13921">
    <property type="entry name" value="Myb_DNA-bind_6"/>
    <property type="match status" value="1"/>
</dbReference>
<evidence type="ECO:0000259" key="6">
    <source>
        <dbReference type="PROSITE" id="PS51294"/>
    </source>
</evidence>
<dbReference type="InParanoid" id="A2DUL7"/>
<dbReference type="InterPro" id="IPR051575">
    <property type="entry name" value="Myb-like_DNA-bd"/>
</dbReference>
<dbReference type="OrthoDB" id="2143914at2759"/>
<name>A2DUL7_TRIV3</name>
<protein>
    <submittedName>
        <fullName evidence="7">Myb-like DNA-binding domain containing protein</fullName>
    </submittedName>
</protein>
<dbReference type="eggNOG" id="KOG0048">
    <property type="taxonomic scope" value="Eukaryota"/>
</dbReference>
<reference evidence="7" key="2">
    <citation type="journal article" date="2007" name="Science">
        <title>Draft genome sequence of the sexually transmitted pathogen Trichomonas vaginalis.</title>
        <authorList>
            <person name="Carlton J.M."/>
            <person name="Hirt R.P."/>
            <person name="Silva J.C."/>
            <person name="Delcher A.L."/>
            <person name="Schatz M."/>
            <person name="Zhao Q."/>
            <person name="Wortman J.R."/>
            <person name="Bidwell S.L."/>
            <person name="Alsmark U.C.M."/>
            <person name="Besteiro S."/>
            <person name="Sicheritz-Ponten T."/>
            <person name="Noel C.J."/>
            <person name="Dacks J.B."/>
            <person name="Foster P.G."/>
            <person name="Simillion C."/>
            <person name="Van de Peer Y."/>
            <person name="Miranda-Saavedra D."/>
            <person name="Barton G.J."/>
            <person name="Westrop G.D."/>
            <person name="Mueller S."/>
            <person name="Dessi D."/>
            <person name="Fiori P.L."/>
            <person name="Ren Q."/>
            <person name="Paulsen I."/>
            <person name="Zhang H."/>
            <person name="Bastida-Corcuera F.D."/>
            <person name="Simoes-Barbosa A."/>
            <person name="Brown M.T."/>
            <person name="Hayes R.D."/>
            <person name="Mukherjee M."/>
            <person name="Okumura C.Y."/>
            <person name="Schneider R."/>
            <person name="Smith A.J."/>
            <person name="Vanacova S."/>
            <person name="Villalvazo M."/>
            <person name="Haas B.J."/>
            <person name="Pertea M."/>
            <person name="Feldblyum T.V."/>
            <person name="Utterback T.R."/>
            <person name="Shu C.L."/>
            <person name="Osoegawa K."/>
            <person name="de Jong P.J."/>
            <person name="Hrdy I."/>
            <person name="Horvathova L."/>
            <person name="Zubacova Z."/>
            <person name="Dolezal P."/>
            <person name="Malik S.B."/>
            <person name="Logsdon J.M. Jr."/>
            <person name="Henze K."/>
            <person name="Gupta A."/>
            <person name="Wang C.C."/>
            <person name="Dunne R.L."/>
            <person name="Upcroft J.A."/>
            <person name="Upcroft P."/>
            <person name="White O."/>
            <person name="Salzberg S.L."/>
            <person name="Tang P."/>
            <person name="Chiu C.-H."/>
            <person name="Lee Y.-S."/>
            <person name="Embley T.M."/>
            <person name="Coombs G.H."/>
            <person name="Mottram J.C."/>
            <person name="Tachezy J."/>
            <person name="Fraser-Liggett C.M."/>
            <person name="Johnson P.J."/>
        </authorList>
    </citation>
    <scope>NUCLEOTIDE SEQUENCE [LARGE SCALE GENOMIC DNA]</scope>
    <source>
        <strain evidence="7">G3</strain>
    </source>
</reference>
<reference evidence="7" key="1">
    <citation type="submission" date="2006-10" db="EMBL/GenBank/DDBJ databases">
        <authorList>
            <person name="Amadeo P."/>
            <person name="Zhao Q."/>
            <person name="Wortman J."/>
            <person name="Fraser-Liggett C."/>
            <person name="Carlton J."/>
        </authorList>
    </citation>
    <scope>NUCLEOTIDE SEQUENCE</scope>
    <source>
        <strain evidence="7">G3</strain>
    </source>
</reference>
<dbReference type="PANTHER" id="PTHR46621">
    <property type="entry name" value="SNRNA-ACTIVATING PROTEIN COMPLEX SUBUNIT 4"/>
    <property type="match status" value="1"/>
</dbReference>
<dbReference type="PANTHER" id="PTHR46621:SF1">
    <property type="entry name" value="SNRNA-ACTIVATING PROTEIN COMPLEX SUBUNIT 4"/>
    <property type="match status" value="1"/>
</dbReference>
<keyword evidence="8" id="KW-1185">Reference proteome</keyword>
<keyword evidence="2 7" id="KW-0238">DNA-binding</keyword>
<dbReference type="Proteomes" id="UP000001542">
    <property type="component" value="Unassembled WGS sequence"/>
</dbReference>
<dbReference type="Gene3D" id="1.10.10.60">
    <property type="entry name" value="Homeodomain-like"/>
    <property type="match status" value="2"/>
</dbReference>
<keyword evidence="3" id="KW-0804">Transcription</keyword>
<evidence type="ECO:0000256" key="1">
    <source>
        <dbReference type="ARBA" id="ARBA00023015"/>
    </source>
</evidence>
<gene>
    <name evidence="7" type="ORF">TVAG_165360</name>
</gene>
<dbReference type="PROSITE" id="PS50090">
    <property type="entry name" value="MYB_LIKE"/>
    <property type="match status" value="2"/>
</dbReference>
<dbReference type="VEuPathDB" id="TrichDB:TVAG_165360"/>
<dbReference type="InterPro" id="IPR009057">
    <property type="entry name" value="Homeodomain-like_sf"/>
</dbReference>
<dbReference type="GO" id="GO:0000978">
    <property type="term" value="F:RNA polymerase II cis-regulatory region sequence-specific DNA binding"/>
    <property type="evidence" value="ECO:0000318"/>
    <property type="project" value="GO_Central"/>
</dbReference>
<dbReference type="InterPro" id="IPR017930">
    <property type="entry name" value="Myb_dom"/>
</dbReference>
<evidence type="ECO:0000256" key="2">
    <source>
        <dbReference type="ARBA" id="ARBA00023125"/>
    </source>
</evidence>
<evidence type="ECO:0000313" key="8">
    <source>
        <dbReference type="Proteomes" id="UP000001542"/>
    </source>
</evidence>
<dbReference type="SMR" id="A2DUL7"/>
<dbReference type="GO" id="GO:0006355">
    <property type="term" value="P:regulation of DNA-templated transcription"/>
    <property type="evidence" value="ECO:0000318"/>
    <property type="project" value="GO_Central"/>
</dbReference>
<dbReference type="EMBL" id="DS113249">
    <property type="protein sequence ID" value="EAY15908.1"/>
    <property type="molecule type" value="Genomic_DNA"/>
</dbReference>
<dbReference type="InterPro" id="IPR001005">
    <property type="entry name" value="SANT/Myb"/>
</dbReference>